<sequence>MTKSQCPIKPQAPITKFWDSSFSKTFVFETIENWDSCPPKFCKAKLVAGEIGHWSLEFGI</sequence>
<protein>
    <submittedName>
        <fullName evidence="1">Uncharacterized protein</fullName>
    </submittedName>
</protein>
<reference evidence="2" key="1">
    <citation type="submission" date="2017-09" db="EMBL/GenBank/DDBJ databases">
        <title>Depth-based differentiation of microbial function through sediment-hosted aquifers and enrichment of novel symbionts in the deep terrestrial subsurface.</title>
        <authorList>
            <person name="Probst A.J."/>
            <person name="Ladd B."/>
            <person name="Jarett J.K."/>
            <person name="Geller-Mcgrath D.E."/>
            <person name="Sieber C.M.K."/>
            <person name="Emerson J.B."/>
            <person name="Anantharaman K."/>
            <person name="Thomas B.C."/>
            <person name="Malmstrom R."/>
            <person name="Stieglmeier M."/>
            <person name="Klingl A."/>
            <person name="Woyke T."/>
            <person name="Ryan C.M."/>
            <person name="Banfield J.F."/>
        </authorList>
    </citation>
    <scope>NUCLEOTIDE SEQUENCE [LARGE SCALE GENOMIC DNA]</scope>
</reference>
<dbReference type="Proteomes" id="UP000230088">
    <property type="component" value="Unassembled WGS sequence"/>
</dbReference>
<accession>A0A2H0YM72</accession>
<comment type="caution">
    <text evidence="1">The sequence shown here is derived from an EMBL/GenBank/DDBJ whole genome shotgun (WGS) entry which is preliminary data.</text>
</comment>
<gene>
    <name evidence="1" type="ORF">COT33_01185</name>
</gene>
<dbReference type="AlphaFoldDB" id="A0A2H0YM72"/>
<organism evidence="1 2">
    <name type="scientific">Candidatus Nealsonbacteria bacterium CG08_land_8_20_14_0_20_38_20</name>
    <dbReference type="NCBI Taxonomy" id="1974705"/>
    <lineage>
        <taxon>Bacteria</taxon>
        <taxon>Candidatus Nealsoniibacteriota</taxon>
    </lineage>
</organism>
<proteinExistence type="predicted"/>
<name>A0A2H0YM72_9BACT</name>
<evidence type="ECO:0000313" key="1">
    <source>
        <dbReference type="EMBL" id="PIS39588.1"/>
    </source>
</evidence>
<evidence type="ECO:0000313" key="2">
    <source>
        <dbReference type="Proteomes" id="UP000230088"/>
    </source>
</evidence>
<dbReference type="EMBL" id="PEYD01000021">
    <property type="protein sequence ID" value="PIS39588.1"/>
    <property type="molecule type" value="Genomic_DNA"/>
</dbReference>